<evidence type="ECO:0000256" key="4">
    <source>
        <dbReference type="ARBA" id="ARBA00023136"/>
    </source>
</evidence>
<evidence type="ECO:0000313" key="8">
    <source>
        <dbReference type="Proteomes" id="UP000654604"/>
    </source>
</evidence>
<keyword evidence="2" id="KW-0812">Transmembrane</keyword>
<dbReference type="InterPro" id="IPR027417">
    <property type="entry name" value="P-loop_NTPase"/>
</dbReference>
<dbReference type="Pfam" id="PF05128">
    <property type="entry name" value="DUF697"/>
    <property type="match status" value="1"/>
</dbReference>
<evidence type="ECO:0000256" key="1">
    <source>
        <dbReference type="ARBA" id="ARBA00004141"/>
    </source>
</evidence>
<keyword evidence="8" id="KW-1185">Reference proteome</keyword>
<accession>A0ABR9V5T5</accession>
<evidence type="ECO:0000256" key="3">
    <source>
        <dbReference type="ARBA" id="ARBA00022989"/>
    </source>
</evidence>
<dbReference type="CDD" id="cd00880">
    <property type="entry name" value="Era_like"/>
    <property type="match status" value="1"/>
</dbReference>
<feature type="domain" description="G" evidence="6">
    <location>
        <begin position="40"/>
        <end position="154"/>
    </location>
</feature>
<evidence type="ECO:0000259" key="6">
    <source>
        <dbReference type="Pfam" id="PF01926"/>
    </source>
</evidence>
<dbReference type="InterPro" id="IPR006073">
    <property type="entry name" value="GTP-bd"/>
</dbReference>
<dbReference type="Proteomes" id="UP000654604">
    <property type="component" value="Unassembled WGS sequence"/>
</dbReference>
<feature type="compositionally biased region" description="Acidic residues" evidence="5">
    <location>
        <begin position="421"/>
        <end position="435"/>
    </location>
</feature>
<dbReference type="EMBL" id="JADEWC010000027">
    <property type="protein sequence ID" value="MBE9223259.1"/>
    <property type="molecule type" value="Genomic_DNA"/>
</dbReference>
<organism evidence="7 8">
    <name type="scientific">Cyanobacterium stanieri LEGE 03274</name>
    <dbReference type="NCBI Taxonomy" id="1828756"/>
    <lineage>
        <taxon>Bacteria</taxon>
        <taxon>Bacillati</taxon>
        <taxon>Cyanobacteriota</taxon>
        <taxon>Cyanophyceae</taxon>
        <taxon>Oscillatoriophycideae</taxon>
        <taxon>Chroococcales</taxon>
        <taxon>Geminocystaceae</taxon>
        <taxon>Cyanobacterium</taxon>
    </lineage>
</organism>
<gene>
    <name evidence="7" type="ORF">IQ215_11180</name>
</gene>
<sequence>SETIKAVKKQVAQIQDEVSQKALLEKSQQLEADFTTGKLKVAVFGTGSAGKTSLVNALMGEMVGEIQASIGTTTEGVTHSLKLPSANREILITDTPGILEMGAPGEIREQLARELATEADLLLFVCDNDLRASEFKPLEALATIGKKSLLIFNKIDLYSEEEQEIILGNLQQRVARFIPSNDVIKACANPQPVQFSADEMIRPDVEVNAVIKRLAAICRAEGDDLLADNILLQSQRLGEEARRLIAQQRTREADKIISRYQWIGAGVIACTPVPVVDMLAAAAVNAQMVVEIGQVYGCEINSDRGRDLAVSLGKTLVSLGVVKGAVELVARALQLTLATYVVGKGIQGVSAAYLTRIAGKSFVEYFSHDQDWGDGGITEVVQRQFKLSRKDEFIKAFVQDAIARVIEPIKDTLEENFDDGYQEESNDGYFDDDGWGDGGKKDDWW</sequence>
<reference evidence="7 8" key="1">
    <citation type="submission" date="2020-10" db="EMBL/GenBank/DDBJ databases">
        <authorList>
            <person name="Castelo-Branco R."/>
            <person name="Eusebio N."/>
            <person name="Adriana R."/>
            <person name="Vieira A."/>
            <person name="Brugerolle De Fraissinette N."/>
            <person name="Rezende De Castro R."/>
            <person name="Schneider M.P."/>
            <person name="Vasconcelos V."/>
            <person name="Leao P.N."/>
        </authorList>
    </citation>
    <scope>NUCLEOTIDE SEQUENCE [LARGE SCALE GENOMIC DNA]</scope>
    <source>
        <strain evidence="7 8">LEGE 03274</strain>
    </source>
</reference>
<feature type="non-terminal residue" evidence="7">
    <location>
        <position position="1"/>
    </location>
</feature>
<comment type="subcellular location">
    <subcellularLocation>
        <location evidence="1">Membrane</location>
        <topology evidence="1">Multi-pass membrane protein</topology>
    </subcellularLocation>
</comment>
<keyword evidence="4" id="KW-0472">Membrane</keyword>
<keyword evidence="3" id="KW-1133">Transmembrane helix</keyword>
<dbReference type="InterPro" id="IPR021147">
    <property type="entry name" value="DUF697"/>
</dbReference>
<name>A0ABR9V5T5_9CHRO</name>
<dbReference type="SUPFAM" id="SSF52540">
    <property type="entry name" value="P-loop containing nucleoside triphosphate hydrolases"/>
    <property type="match status" value="1"/>
</dbReference>
<proteinExistence type="predicted"/>
<protein>
    <submittedName>
        <fullName evidence="7">GTP-binding protein</fullName>
    </submittedName>
</protein>
<comment type="caution">
    <text evidence="7">The sequence shown here is derived from an EMBL/GenBank/DDBJ whole genome shotgun (WGS) entry which is preliminary data.</text>
</comment>
<dbReference type="Gene3D" id="3.40.50.300">
    <property type="entry name" value="P-loop containing nucleotide triphosphate hydrolases"/>
    <property type="match status" value="1"/>
</dbReference>
<evidence type="ECO:0000313" key="7">
    <source>
        <dbReference type="EMBL" id="MBE9223259.1"/>
    </source>
</evidence>
<dbReference type="PANTHER" id="PTHR42714:SF2">
    <property type="entry name" value="TRNA MODIFICATION GTPASE GTPBP3, MITOCHONDRIAL"/>
    <property type="match status" value="1"/>
</dbReference>
<dbReference type="RefSeq" id="WP_193801405.1">
    <property type="nucleotide sequence ID" value="NZ_JADEWC010000027.1"/>
</dbReference>
<evidence type="ECO:0000256" key="5">
    <source>
        <dbReference type="SAM" id="MobiDB-lite"/>
    </source>
</evidence>
<dbReference type="Pfam" id="PF01926">
    <property type="entry name" value="MMR_HSR1"/>
    <property type="match status" value="1"/>
</dbReference>
<feature type="region of interest" description="Disordered" evidence="5">
    <location>
        <begin position="421"/>
        <end position="445"/>
    </location>
</feature>
<dbReference type="PANTHER" id="PTHR42714">
    <property type="entry name" value="TRNA MODIFICATION GTPASE GTPBP3"/>
    <property type="match status" value="1"/>
</dbReference>
<evidence type="ECO:0000256" key="2">
    <source>
        <dbReference type="ARBA" id="ARBA00022692"/>
    </source>
</evidence>